<feature type="non-terminal residue" evidence="4">
    <location>
        <position position="1"/>
    </location>
</feature>
<dbReference type="Pfam" id="PF00337">
    <property type="entry name" value="Gal-bind_lectin"/>
    <property type="match status" value="2"/>
</dbReference>
<dbReference type="CTD" id="20232294"/>
<sequence>RFSIDLVESTSEGARSALHFNPRIDEKIVVRNSYDGSWADEERDVPFFPFLEGTKFTLRLLVTDDEFDINMNGKDFIHFHHRMPFNDMYYLALNEDAEYYDVDIQNEKVGYLYLTTNVLPTNLGICQKIPGSLRPGRWIFVHGTAKKDPNKFEINLQCNDTLNYDETDIALHLNPRFSEEVTVRNHLVDGSWGDEEQDQPFFPFEAEDTFNIAINVQSDKFKVYANGRHYIDFDHRIDIGKICHIMLDGDANFFEPEFN</sequence>
<dbReference type="SUPFAM" id="SSF49899">
    <property type="entry name" value="Concanavalin A-like lectins/glucanases"/>
    <property type="match status" value="2"/>
</dbReference>
<protein>
    <recommendedName>
        <fullName evidence="2">Galectin</fullName>
    </recommendedName>
</protein>
<dbReference type="PANTHER" id="PTHR11346:SF176">
    <property type="entry name" value="32 KDA BETA-GALACTOSIDE-BINDING LECTIN LEC-3"/>
    <property type="match status" value="1"/>
</dbReference>
<accession>V4BMJ7</accession>
<dbReference type="EMBL" id="KB202481">
    <property type="protein sequence ID" value="ESO90164.1"/>
    <property type="molecule type" value="Genomic_DNA"/>
</dbReference>
<dbReference type="InterPro" id="IPR013320">
    <property type="entry name" value="ConA-like_dom_sf"/>
</dbReference>
<feature type="domain" description="Galectin" evidence="3">
    <location>
        <begin position="1"/>
        <end position="105"/>
    </location>
</feature>
<dbReference type="Gene3D" id="2.60.120.200">
    <property type="match status" value="2"/>
</dbReference>
<name>V4BMJ7_LOTGI</name>
<dbReference type="OMA" id="FKDFEHR"/>
<dbReference type="HOGENOM" id="CLU_037794_1_1_1"/>
<evidence type="ECO:0000259" key="3">
    <source>
        <dbReference type="PROSITE" id="PS51304"/>
    </source>
</evidence>
<dbReference type="SMART" id="SM00908">
    <property type="entry name" value="Gal-bind_lectin"/>
    <property type="match status" value="2"/>
</dbReference>
<feature type="domain" description="Galectin" evidence="3">
    <location>
        <begin position="125"/>
        <end position="259"/>
    </location>
</feature>
<dbReference type="SMART" id="SM00276">
    <property type="entry name" value="GLECT"/>
    <property type="match status" value="2"/>
</dbReference>
<evidence type="ECO:0000313" key="5">
    <source>
        <dbReference type="Proteomes" id="UP000030746"/>
    </source>
</evidence>
<gene>
    <name evidence="4" type="ORF">LOTGIDRAFT_123780</name>
</gene>
<dbReference type="RefSeq" id="XP_009059238.1">
    <property type="nucleotide sequence ID" value="XM_009060990.1"/>
</dbReference>
<organism evidence="4 5">
    <name type="scientific">Lottia gigantea</name>
    <name type="common">Giant owl limpet</name>
    <dbReference type="NCBI Taxonomy" id="225164"/>
    <lineage>
        <taxon>Eukaryota</taxon>
        <taxon>Metazoa</taxon>
        <taxon>Spiralia</taxon>
        <taxon>Lophotrochozoa</taxon>
        <taxon>Mollusca</taxon>
        <taxon>Gastropoda</taxon>
        <taxon>Patellogastropoda</taxon>
        <taxon>Lottioidea</taxon>
        <taxon>Lottiidae</taxon>
        <taxon>Lottia</taxon>
    </lineage>
</organism>
<evidence type="ECO:0000256" key="1">
    <source>
        <dbReference type="ARBA" id="ARBA00022734"/>
    </source>
</evidence>
<dbReference type="InterPro" id="IPR044156">
    <property type="entry name" value="Galectin-like"/>
</dbReference>
<dbReference type="OrthoDB" id="6053087at2759"/>
<dbReference type="GO" id="GO:0030246">
    <property type="term" value="F:carbohydrate binding"/>
    <property type="evidence" value="ECO:0007669"/>
    <property type="project" value="UniProtKB-UniRule"/>
</dbReference>
<dbReference type="KEGG" id="lgi:LOTGIDRAFT_123780"/>
<evidence type="ECO:0000256" key="2">
    <source>
        <dbReference type="RuleBase" id="RU102079"/>
    </source>
</evidence>
<dbReference type="InterPro" id="IPR001079">
    <property type="entry name" value="Galectin_CRD"/>
</dbReference>
<dbReference type="PANTHER" id="PTHR11346">
    <property type="entry name" value="GALECTIN"/>
    <property type="match status" value="1"/>
</dbReference>
<keyword evidence="1 2" id="KW-0430">Lectin</keyword>
<keyword evidence="5" id="KW-1185">Reference proteome</keyword>
<reference evidence="4 5" key="1">
    <citation type="journal article" date="2013" name="Nature">
        <title>Insights into bilaterian evolution from three spiralian genomes.</title>
        <authorList>
            <person name="Simakov O."/>
            <person name="Marletaz F."/>
            <person name="Cho S.J."/>
            <person name="Edsinger-Gonzales E."/>
            <person name="Havlak P."/>
            <person name="Hellsten U."/>
            <person name="Kuo D.H."/>
            <person name="Larsson T."/>
            <person name="Lv J."/>
            <person name="Arendt D."/>
            <person name="Savage R."/>
            <person name="Osoegawa K."/>
            <person name="de Jong P."/>
            <person name="Grimwood J."/>
            <person name="Chapman J.A."/>
            <person name="Shapiro H."/>
            <person name="Aerts A."/>
            <person name="Otillar R.P."/>
            <person name="Terry A.Y."/>
            <person name="Boore J.L."/>
            <person name="Grigoriev I.V."/>
            <person name="Lindberg D.R."/>
            <person name="Seaver E.C."/>
            <person name="Weisblat D.A."/>
            <person name="Putnam N.H."/>
            <person name="Rokhsar D.S."/>
        </authorList>
    </citation>
    <scope>NUCLEOTIDE SEQUENCE [LARGE SCALE GENOMIC DNA]</scope>
</reference>
<dbReference type="AlphaFoldDB" id="V4BMJ7"/>
<dbReference type="Proteomes" id="UP000030746">
    <property type="component" value="Unassembled WGS sequence"/>
</dbReference>
<evidence type="ECO:0000313" key="4">
    <source>
        <dbReference type="EMBL" id="ESO90164.1"/>
    </source>
</evidence>
<dbReference type="PROSITE" id="PS51304">
    <property type="entry name" value="GALECTIN"/>
    <property type="match status" value="2"/>
</dbReference>
<dbReference type="GeneID" id="20232294"/>
<proteinExistence type="predicted"/>
<dbReference type="CDD" id="cd00070">
    <property type="entry name" value="GLECT"/>
    <property type="match status" value="2"/>
</dbReference>